<accession>A0A8X7CH95</accession>
<organism evidence="1 2">
    <name type="scientific">Trichonephila inaurata madagascariensis</name>
    <dbReference type="NCBI Taxonomy" id="2747483"/>
    <lineage>
        <taxon>Eukaryota</taxon>
        <taxon>Metazoa</taxon>
        <taxon>Ecdysozoa</taxon>
        <taxon>Arthropoda</taxon>
        <taxon>Chelicerata</taxon>
        <taxon>Arachnida</taxon>
        <taxon>Araneae</taxon>
        <taxon>Araneomorphae</taxon>
        <taxon>Entelegynae</taxon>
        <taxon>Araneoidea</taxon>
        <taxon>Nephilidae</taxon>
        <taxon>Trichonephila</taxon>
        <taxon>Trichonephila inaurata</taxon>
    </lineage>
</organism>
<reference evidence="1" key="1">
    <citation type="submission" date="2020-08" db="EMBL/GenBank/DDBJ databases">
        <title>Multicomponent nature underlies the extraordinary mechanical properties of spider dragline silk.</title>
        <authorList>
            <person name="Kono N."/>
            <person name="Nakamura H."/>
            <person name="Mori M."/>
            <person name="Yoshida Y."/>
            <person name="Ohtoshi R."/>
            <person name="Malay A.D."/>
            <person name="Moran D.A.P."/>
            <person name="Tomita M."/>
            <person name="Numata K."/>
            <person name="Arakawa K."/>
        </authorList>
    </citation>
    <scope>NUCLEOTIDE SEQUENCE</scope>
</reference>
<name>A0A8X7CH95_9ARAC</name>
<evidence type="ECO:0000313" key="1">
    <source>
        <dbReference type="EMBL" id="GFY65795.1"/>
    </source>
</evidence>
<comment type="caution">
    <text evidence="1">The sequence shown here is derived from an EMBL/GenBank/DDBJ whole genome shotgun (WGS) entry which is preliminary data.</text>
</comment>
<gene>
    <name evidence="1" type="primary">ALC57_15604</name>
    <name evidence="1" type="ORF">TNIN_117671</name>
</gene>
<sequence>MYTENAIYLRVMKIVKEVITKNRKGKIANSKTKCTSISHSIIAALQERSFSSQLPSSLSVFPHRRYRSERLIDVLHSLEFAASYGKTVQYEISTSYHPQPRILSSESGALVRYVGDNADINVYTLDGNNTLQVMEIVTPNDIY</sequence>
<keyword evidence="2" id="KW-1185">Reference proteome</keyword>
<dbReference type="AlphaFoldDB" id="A0A8X7CH95"/>
<protein>
    <submittedName>
        <fullName evidence="1">Uncharacterized protein</fullName>
    </submittedName>
</protein>
<dbReference type="Proteomes" id="UP000886998">
    <property type="component" value="Unassembled WGS sequence"/>
</dbReference>
<proteinExistence type="predicted"/>
<evidence type="ECO:0000313" key="2">
    <source>
        <dbReference type="Proteomes" id="UP000886998"/>
    </source>
</evidence>
<dbReference type="EMBL" id="BMAV01015689">
    <property type="protein sequence ID" value="GFY65795.1"/>
    <property type="molecule type" value="Genomic_DNA"/>
</dbReference>